<dbReference type="InterPro" id="IPR000504">
    <property type="entry name" value="RRM_dom"/>
</dbReference>
<feature type="domain" description="RRM" evidence="3">
    <location>
        <begin position="3"/>
        <end position="77"/>
    </location>
</feature>
<evidence type="ECO:0000259" key="3">
    <source>
        <dbReference type="PROSITE" id="PS50102"/>
    </source>
</evidence>
<dbReference type="Pfam" id="PF00076">
    <property type="entry name" value="RRM_1"/>
    <property type="match status" value="1"/>
</dbReference>
<dbReference type="GO" id="GO:0005634">
    <property type="term" value="C:nucleus"/>
    <property type="evidence" value="ECO:0007669"/>
    <property type="project" value="TreeGrafter"/>
</dbReference>
<sequence length="77" mass="8733">SHRKIFVHGLGWDTKTETLIEAFNQYGEIEDCKAVFDKVSGKSKGYGFILFKSRSGARNALKQPQKDLFLVGTRLRV</sequence>
<dbReference type="PANTHER" id="PTHR48024">
    <property type="entry name" value="GEO13361P1-RELATED"/>
    <property type="match status" value="1"/>
</dbReference>
<evidence type="ECO:0000256" key="2">
    <source>
        <dbReference type="PROSITE-ProRule" id="PRU00176"/>
    </source>
</evidence>
<dbReference type="PANTHER" id="PTHR48024:SF9">
    <property type="entry name" value="UBP1-ASSOCIATED PROTEINS 1A-RELATED"/>
    <property type="match status" value="1"/>
</dbReference>
<comment type="caution">
    <text evidence="4">The sequence shown here is derived from an EMBL/GenBank/DDBJ whole genome shotgun (WGS) entry which is preliminary data.</text>
</comment>
<gene>
    <name evidence="4" type="ORF">F2Q69_00014943</name>
</gene>
<name>A0A8S9R6J3_BRACR</name>
<reference evidence="4" key="1">
    <citation type="submission" date="2019-12" db="EMBL/GenBank/DDBJ databases">
        <title>Genome sequencing and annotation of Brassica cretica.</title>
        <authorList>
            <person name="Studholme D.J."/>
            <person name="Sarris P."/>
        </authorList>
    </citation>
    <scope>NUCLEOTIDE SEQUENCE</scope>
    <source>
        <strain evidence="4">PFS-109/04</strain>
        <tissue evidence="4">Leaf</tissue>
    </source>
</reference>
<dbReference type="GO" id="GO:0003723">
    <property type="term" value="F:RNA binding"/>
    <property type="evidence" value="ECO:0007669"/>
    <property type="project" value="UniProtKB-UniRule"/>
</dbReference>
<dbReference type="SMART" id="SM00360">
    <property type="entry name" value="RRM"/>
    <property type="match status" value="1"/>
</dbReference>
<accession>A0A8S9R6J3</accession>
<dbReference type="InterPro" id="IPR050886">
    <property type="entry name" value="RNA-binding_reg"/>
</dbReference>
<dbReference type="SUPFAM" id="SSF54928">
    <property type="entry name" value="RNA-binding domain, RBD"/>
    <property type="match status" value="1"/>
</dbReference>
<dbReference type="InterPro" id="IPR035979">
    <property type="entry name" value="RBD_domain_sf"/>
</dbReference>
<keyword evidence="1 2" id="KW-0694">RNA-binding</keyword>
<dbReference type="PROSITE" id="PS50102">
    <property type="entry name" value="RRM"/>
    <property type="match status" value="1"/>
</dbReference>
<evidence type="ECO:0000313" key="5">
    <source>
        <dbReference type="Proteomes" id="UP000712600"/>
    </source>
</evidence>
<dbReference type="Gene3D" id="3.30.70.330">
    <property type="match status" value="1"/>
</dbReference>
<proteinExistence type="predicted"/>
<dbReference type="EMBL" id="QGKX02000996">
    <property type="protein sequence ID" value="KAF3559060.1"/>
    <property type="molecule type" value="Genomic_DNA"/>
</dbReference>
<dbReference type="AlphaFoldDB" id="A0A8S9R6J3"/>
<evidence type="ECO:0000256" key="1">
    <source>
        <dbReference type="ARBA" id="ARBA00022884"/>
    </source>
</evidence>
<protein>
    <recommendedName>
        <fullName evidence="3">RRM domain-containing protein</fullName>
    </recommendedName>
</protein>
<dbReference type="InterPro" id="IPR012677">
    <property type="entry name" value="Nucleotide-bd_a/b_plait_sf"/>
</dbReference>
<feature type="non-terminal residue" evidence="4">
    <location>
        <position position="1"/>
    </location>
</feature>
<dbReference type="Proteomes" id="UP000712600">
    <property type="component" value="Unassembled WGS sequence"/>
</dbReference>
<evidence type="ECO:0000313" key="4">
    <source>
        <dbReference type="EMBL" id="KAF3559060.1"/>
    </source>
</evidence>
<organism evidence="4 5">
    <name type="scientific">Brassica cretica</name>
    <name type="common">Mustard</name>
    <dbReference type="NCBI Taxonomy" id="69181"/>
    <lineage>
        <taxon>Eukaryota</taxon>
        <taxon>Viridiplantae</taxon>
        <taxon>Streptophyta</taxon>
        <taxon>Embryophyta</taxon>
        <taxon>Tracheophyta</taxon>
        <taxon>Spermatophyta</taxon>
        <taxon>Magnoliopsida</taxon>
        <taxon>eudicotyledons</taxon>
        <taxon>Gunneridae</taxon>
        <taxon>Pentapetalae</taxon>
        <taxon>rosids</taxon>
        <taxon>malvids</taxon>
        <taxon>Brassicales</taxon>
        <taxon>Brassicaceae</taxon>
        <taxon>Brassiceae</taxon>
        <taxon>Brassica</taxon>
    </lineage>
</organism>